<dbReference type="InterPro" id="IPR054075">
    <property type="entry name" value="Gp53-like_C"/>
</dbReference>
<dbReference type="GO" id="GO:0046718">
    <property type="term" value="P:symbiont entry into host cell"/>
    <property type="evidence" value="ECO:0007669"/>
    <property type="project" value="InterPro"/>
</dbReference>
<dbReference type="InterPro" id="IPR005068">
    <property type="entry name" value="Phage_lambda_Stf-r2"/>
</dbReference>
<dbReference type="SUPFAM" id="SSF88874">
    <property type="entry name" value="Receptor-binding domain of short tail fibre protein gp12"/>
    <property type="match status" value="1"/>
</dbReference>
<dbReference type="Pfam" id="PF21882">
    <property type="entry name" value="Gp53-like_C"/>
    <property type="match status" value="1"/>
</dbReference>
<accession>A0A8S5TIB2</accession>
<reference evidence="3" key="1">
    <citation type="journal article" date="2021" name="Proc. Natl. Acad. Sci. U.S.A.">
        <title>A Catalog of Tens of Thousands of Viruses from Human Metagenomes Reveals Hidden Associations with Chronic Diseases.</title>
        <authorList>
            <person name="Tisza M.J."/>
            <person name="Buck C.B."/>
        </authorList>
    </citation>
    <scope>NUCLEOTIDE SEQUENCE</scope>
    <source>
        <strain evidence="3">Ctiv53</strain>
    </source>
</reference>
<dbReference type="GO" id="GO:0019062">
    <property type="term" value="P:virion attachment to host cell"/>
    <property type="evidence" value="ECO:0007669"/>
    <property type="project" value="InterPro"/>
</dbReference>
<organism evidence="3">
    <name type="scientific">Myoviridae sp. ctiv53</name>
    <dbReference type="NCBI Taxonomy" id="2827703"/>
    <lineage>
        <taxon>Viruses</taxon>
        <taxon>Duplodnaviria</taxon>
        <taxon>Heunggongvirae</taxon>
        <taxon>Uroviricota</taxon>
        <taxon>Caudoviricetes</taxon>
    </lineage>
</organism>
<dbReference type="EMBL" id="BK032828">
    <property type="protein sequence ID" value="DAF62779.1"/>
    <property type="molecule type" value="Genomic_DNA"/>
</dbReference>
<dbReference type="InterPro" id="IPR037053">
    <property type="entry name" value="Phage_tail_collar_dom_sf"/>
</dbReference>
<dbReference type="Gene3D" id="2.60.40.3940">
    <property type="match status" value="1"/>
</dbReference>
<sequence length="511" mass="55153">MAKSLSTATTHLEQSQVANIKNTKEWVDNVRQIEVGDRVIGGTDAPINICLSQLVGRTGYLKDKIDAVPTDSVAGLLKISSVTNSTDEDTAASLKAVKAAYDKAEESAGKGLPVGAVMGFPRAITSQEGFLKADGSTFAQATYPDLYRVLGSNKLPNLTRSDIGMTAYFPFGDIPDGWIKYDEIAVKVTQSAYPELYRKLVAQYGSIANVKPVDDYFVRNVGSSGQIGQQYPWAVGDHHHVLGLVAYGNDDLNLRRLPVDKYYPNQIKAGEPMFTIFGQLDGGEGRNHGTDMFSAVHEQAAQGKYSQKHAIPLTFDHAYTDQYTPKPYHQDNTPKYIGMVLCIKAKDSLDDVVMWIKAFGKVTNAGALDASTLAVQLQDKADKNHTHRAADISDLGEAVKQQLAAAMPHQAGTNGYTKLANGLMRQWGHVSTGWTGEGPKKVVFPVAFPSECFNVQITAHTGGRQGAVNADFTLGVDNLTAAGFDIVVNAMPLNGSSAADFKGVYWIAIGK</sequence>
<dbReference type="Pfam" id="PF03406">
    <property type="entry name" value="Phage_fiber_2"/>
    <property type="match status" value="1"/>
</dbReference>
<proteinExistence type="predicted"/>
<dbReference type="InterPro" id="IPR011083">
    <property type="entry name" value="Phage_tail_collar_dom"/>
</dbReference>
<feature type="domain" description="Phage tail collar" evidence="1">
    <location>
        <begin position="115"/>
        <end position="153"/>
    </location>
</feature>
<name>A0A8S5TIB2_9CAUD</name>
<evidence type="ECO:0000259" key="1">
    <source>
        <dbReference type="Pfam" id="PF07484"/>
    </source>
</evidence>
<evidence type="ECO:0000259" key="2">
    <source>
        <dbReference type="Pfam" id="PF21882"/>
    </source>
</evidence>
<feature type="domain" description="Putative tail fiber protein gp53-like C-terminal" evidence="2">
    <location>
        <begin position="418"/>
        <end position="510"/>
    </location>
</feature>
<protein>
    <submittedName>
        <fullName evidence="3">Tail collar domain</fullName>
    </submittedName>
</protein>
<dbReference type="Pfam" id="PF07484">
    <property type="entry name" value="Collar"/>
    <property type="match status" value="1"/>
</dbReference>
<evidence type="ECO:0000313" key="3">
    <source>
        <dbReference type="EMBL" id="DAF62779.1"/>
    </source>
</evidence>
<dbReference type="Gene3D" id="3.90.1340.10">
    <property type="entry name" value="Phage tail collar domain"/>
    <property type="match status" value="1"/>
</dbReference>